<evidence type="ECO:0000256" key="3">
    <source>
        <dbReference type="PROSITE-ProRule" id="PRU10141"/>
    </source>
</evidence>
<dbReference type="GO" id="GO:0005737">
    <property type="term" value="C:cytoplasm"/>
    <property type="evidence" value="ECO:0007669"/>
    <property type="project" value="TreeGrafter"/>
</dbReference>
<dbReference type="GO" id="GO:0004674">
    <property type="term" value="F:protein serine/threonine kinase activity"/>
    <property type="evidence" value="ECO:0007669"/>
    <property type="project" value="TreeGrafter"/>
</dbReference>
<keyword evidence="6" id="KW-0808">Transferase</keyword>
<dbReference type="InterPro" id="IPR000719">
    <property type="entry name" value="Prot_kinase_dom"/>
</dbReference>
<name>A0A8H7HLK3_9AGAM</name>
<keyword evidence="6" id="KW-0418">Kinase</keyword>
<feature type="region of interest" description="Disordered" evidence="4">
    <location>
        <begin position="529"/>
        <end position="587"/>
    </location>
</feature>
<evidence type="ECO:0000313" key="6">
    <source>
        <dbReference type="EMBL" id="KAF8691007.1"/>
    </source>
</evidence>
<dbReference type="PANTHER" id="PTHR24346">
    <property type="entry name" value="MAP/MICROTUBULE AFFINITY-REGULATING KINASE"/>
    <property type="match status" value="1"/>
</dbReference>
<dbReference type="Proteomes" id="UP000602905">
    <property type="component" value="Unassembled WGS sequence"/>
</dbReference>
<feature type="non-terminal residue" evidence="6">
    <location>
        <position position="1"/>
    </location>
</feature>
<dbReference type="FunFam" id="1.10.510.10:FF:000571">
    <property type="entry name" value="Maternal embryonic leucine zipper kinase"/>
    <property type="match status" value="1"/>
</dbReference>
<feature type="compositionally biased region" description="Polar residues" evidence="4">
    <location>
        <begin position="724"/>
        <end position="738"/>
    </location>
</feature>
<dbReference type="InterPro" id="IPR017441">
    <property type="entry name" value="Protein_kinase_ATP_BS"/>
</dbReference>
<evidence type="ECO:0000259" key="5">
    <source>
        <dbReference type="PROSITE" id="PS50011"/>
    </source>
</evidence>
<feature type="domain" description="Protein kinase" evidence="5">
    <location>
        <begin position="47"/>
        <end position="329"/>
    </location>
</feature>
<evidence type="ECO:0000256" key="4">
    <source>
        <dbReference type="SAM" id="MobiDB-lite"/>
    </source>
</evidence>
<comment type="caution">
    <text evidence="6">The sequence shown here is derived from an EMBL/GenBank/DDBJ whole genome shotgun (WGS) entry which is preliminary data.</text>
</comment>
<feature type="compositionally biased region" description="Basic and acidic residues" evidence="4">
    <location>
        <begin position="669"/>
        <end position="691"/>
    </location>
</feature>
<dbReference type="Gene3D" id="1.10.510.10">
    <property type="entry name" value="Transferase(Phosphotransferase) domain 1"/>
    <property type="match status" value="1"/>
</dbReference>
<feature type="binding site" evidence="3">
    <location>
        <position position="76"/>
    </location>
    <ligand>
        <name>ATP</name>
        <dbReference type="ChEBI" id="CHEBI:30616"/>
    </ligand>
</feature>
<keyword evidence="2 3" id="KW-0067">ATP-binding</keyword>
<feature type="compositionally biased region" description="Basic and acidic residues" evidence="4">
    <location>
        <begin position="491"/>
        <end position="501"/>
    </location>
</feature>
<dbReference type="InterPro" id="IPR011009">
    <property type="entry name" value="Kinase-like_dom_sf"/>
</dbReference>
<proteinExistence type="predicted"/>
<dbReference type="PROSITE" id="PS00108">
    <property type="entry name" value="PROTEIN_KINASE_ST"/>
    <property type="match status" value="1"/>
</dbReference>
<dbReference type="PROSITE" id="PS00107">
    <property type="entry name" value="PROTEIN_KINASE_ATP"/>
    <property type="match status" value="1"/>
</dbReference>
<feature type="compositionally biased region" description="Basic and acidic residues" evidence="4">
    <location>
        <begin position="529"/>
        <end position="542"/>
    </location>
</feature>
<accession>A0A8H7HLK3</accession>
<dbReference type="GO" id="GO:0035556">
    <property type="term" value="P:intracellular signal transduction"/>
    <property type="evidence" value="ECO:0007669"/>
    <property type="project" value="TreeGrafter"/>
</dbReference>
<dbReference type="OrthoDB" id="193931at2759"/>
<feature type="region of interest" description="Disordered" evidence="4">
    <location>
        <begin position="653"/>
        <end position="745"/>
    </location>
</feature>
<evidence type="ECO:0000256" key="2">
    <source>
        <dbReference type="ARBA" id="ARBA00022840"/>
    </source>
</evidence>
<protein>
    <submittedName>
        <fullName evidence="6">Pkinase protein</fullName>
    </submittedName>
</protein>
<evidence type="ECO:0000313" key="7">
    <source>
        <dbReference type="Proteomes" id="UP000602905"/>
    </source>
</evidence>
<dbReference type="AlphaFoldDB" id="A0A8H7HLK3"/>
<reference evidence="6" key="1">
    <citation type="submission" date="2020-09" db="EMBL/GenBank/DDBJ databases">
        <title>Comparative genome analyses of four rice-infecting Rhizoctonia solani isolates reveal extensive enrichment of homogalacturonan modification genes.</title>
        <authorList>
            <person name="Lee D.-Y."/>
            <person name="Jeon J."/>
            <person name="Kim K.-T."/>
            <person name="Cheong K."/>
            <person name="Song H."/>
            <person name="Choi G."/>
            <person name="Ko J."/>
            <person name="Opiyo S.O."/>
            <person name="Zuo S."/>
            <person name="Madhav S."/>
            <person name="Lee Y.-H."/>
            <person name="Wang G.-L."/>
        </authorList>
    </citation>
    <scope>NUCLEOTIDE SEQUENCE</scope>
    <source>
        <strain evidence="6">AG1-IA WGL</strain>
    </source>
</reference>
<dbReference type="GO" id="GO:0005524">
    <property type="term" value="F:ATP binding"/>
    <property type="evidence" value="ECO:0007669"/>
    <property type="project" value="UniProtKB-UniRule"/>
</dbReference>
<dbReference type="InterPro" id="IPR008271">
    <property type="entry name" value="Ser/Thr_kinase_AS"/>
</dbReference>
<sequence length="901" mass="100040">MPLVTSSPPRLQKLSYHACPTRLEKEQAAAGKDICNLPTDLTEIGPWILGDMIGKGSSGRVKLGKHKYSGKIAAIKIISKNPVLTSKQTLAGMDAKHQKQLQAIHREIVIMKLINHPCIMALYDLQETETEFYLALEYVQGGELFDYIVSRGVSLGDTRWTEIGANVTSGRLPEPEALFYFKQILYGLDYCHRFNISHRDLKPENILLDKHMNIKIADFGMAALEVANGMLETSCGSPHYASPEIVAGKAYHGASSDVWSCGVVLYALLTSRLPFDHPDIRVLLKKVKVGKFEMNSDISPLAQDLIRRMLVVDPEKRITVRQIFRHPFFKGQTNRLFINPPPPSLGELAMPIGQSERIERAYLDNLVLLFHKSPVEIEHALRASVPSWEKAFLYLLRQYAERVRENYGEDGEDEYVGSGRTELPKTVFADVTNGALARRRKDVFSKPRPPPVGGVGMERSDRPVVGRTGGGGVKMERSDRPRPASLGGQSDEVKTPKDEMRQVAYDDVPDKRGSMYSRDEAWRYEFRHSRDESRYTREEGSRRARPPSVVGPRPNPPSPSKIRTAPVSPSRISSGRPAPEPRPASVMSAYPPLEASKVSHGPFDMSKPPRPTSHLNPMAQAFESVFQDVVVGPEPFKSVLSPDIDGGFTMVHRRWSGEGEPTEGATRVSGDRDRGTSSRVSSEDQNRDVTRRSRLSPHAEPFILGSLGQPAGKSGRKGKPAPLSLNNPNWQAVSSASQPPTPGIDSPKIGQQPKVTGWFTNLFTFKPVFHVLYSTASIDLTARECTRVLTTFGIQVLKAEGHDVLRCNVERFHDLDGTLITKPVKFRIEVKSNSHILDSPRFDFPGTPLTTTFPSSPYPCVLVMTQEKGAHSTLKAVYARLRAMWKLDALVSPMPITPTLG</sequence>
<evidence type="ECO:0000256" key="1">
    <source>
        <dbReference type="ARBA" id="ARBA00022741"/>
    </source>
</evidence>
<gene>
    <name evidence="6" type="ORF">RHS03_08850</name>
</gene>
<dbReference type="SMART" id="SM00220">
    <property type="entry name" value="S_TKc"/>
    <property type="match status" value="1"/>
</dbReference>
<keyword evidence="1 3" id="KW-0547">Nucleotide-binding</keyword>
<dbReference type="Pfam" id="PF00069">
    <property type="entry name" value="Pkinase"/>
    <property type="match status" value="1"/>
</dbReference>
<feature type="region of interest" description="Disordered" evidence="4">
    <location>
        <begin position="439"/>
        <end position="514"/>
    </location>
</feature>
<dbReference type="CDD" id="cd14081">
    <property type="entry name" value="STKc_BRSK1_2"/>
    <property type="match status" value="1"/>
</dbReference>
<organism evidence="6 7">
    <name type="scientific">Rhizoctonia solani</name>
    <dbReference type="NCBI Taxonomy" id="456999"/>
    <lineage>
        <taxon>Eukaryota</taxon>
        <taxon>Fungi</taxon>
        <taxon>Dikarya</taxon>
        <taxon>Basidiomycota</taxon>
        <taxon>Agaricomycotina</taxon>
        <taxon>Agaricomycetes</taxon>
        <taxon>Cantharellales</taxon>
        <taxon>Ceratobasidiaceae</taxon>
        <taxon>Rhizoctonia</taxon>
    </lineage>
</organism>
<dbReference type="PROSITE" id="PS50011">
    <property type="entry name" value="PROTEIN_KINASE_DOM"/>
    <property type="match status" value="1"/>
</dbReference>
<dbReference type="PANTHER" id="PTHR24346:SF110">
    <property type="entry name" value="NON-SPECIFIC SERINE_THREONINE PROTEIN KINASE"/>
    <property type="match status" value="1"/>
</dbReference>
<dbReference type="SUPFAM" id="SSF56112">
    <property type="entry name" value="Protein kinase-like (PK-like)"/>
    <property type="match status" value="1"/>
</dbReference>
<dbReference type="EMBL" id="JACYCD010000576">
    <property type="protein sequence ID" value="KAF8691007.1"/>
    <property type="molecule type" value="Genomic_DNA"/>
</dbReference>